<name>A0A4V1D1H9_9BACT</name>
<dbReference type="AlphaFoldDB" id="A0A4V1D1H9"/>
<keyword evidence="3" id="KW-0233">DNA recombination</keyword>
<dbReference type="PANTHER" id="PTHR30349">
    <property type="entry name" value="PHAGE INTEGRASE-RELATED"/>
    <property type="match status" value="1"/>
</dbReference>
<evidence type="ECO:0000313" key="7">
    <source>
        <dbReference type="Proteomes" id="UP000297031"/>
    </source>
</evidence>
<gene>
    <name evidence="6" type="ORF">E7746_04875</name>
</gene>
<dbReference type="InterPro" id="IPR050090">
    <property type="entry name" value="Tyrosine_recombinase_XerCD"/>
</dbReference>
<reference evidence="6 7" key="1">
    <citation type="submission" date="2019-02" db="EMBL/GenBank/DDBJ databases">
        <title>Isolation and identification of novel species under the genus Muribaculum.</title>
        <authorList>
            <person name="Miyake S."/>
            <person name="Ding Y."/>
            <person name="Low A."/>
            <person name="Soh M."/>
            <person name="Seedorf H."/>
        </authorList>
    </citation>
    <scope>NUCLEOTIDE SEQUENCE [LARGE SCALE GENOMIC DNA]</scope>
    <source>
        <strain evidence="6 7">TLL-A4</strain>
    </source>
</reference>
<protein>
    <submittedName>
        <fullName evidence="6">Site-specific integrase</fullName>
    </submittedName>
</protein>
<proteinExistence type="predicted"/>
<dbReference type="PROSITE" id="PS51900">
    <property type="entry name" value="CB"/>
    <property type="match status" value="1"/>
</dbReference>
<dbReference type="KEGG" id="mgod:E7746_04875"/>
<dbReference type="RefSeq" id="WP_136410034.1">
    <property type="nucleotide sequence ID" value="NZ_CP039393.1"/>
</dbReference>
<evidence type="ECO:0000256" key="3">
    <source>
        <dbReference type="ARBA" id="ARBA00023172"/>
    </source>
</evidence>
<dbReference type="InterPro" id="IPR025269">
    <property type="entry name" value="SAM-like_dom"/>
</dbReference>
<dbReference type="Gene3D" id="1.10.150.130">
    <property type="match status" value="1"/>
</dbReference>
<dbReference type="Pfam" id="PF13102">
    <property type="entry name" value="Phage_int_SAM_5"/>
    <property type="match status" value="1"/>
</dbReference>
<dbReference type="SUPFAM" id="SSF56349">
    <property type="entry name" value="DNA breaking-rejoining enzymes"/>
    <property type="match status" value="1"/>
</dbReference>
<dbReference type="Gene3D" id="1.10.443.10">
    <property type="entry name" value="Intergrase catalytic core"/>
    <property type="match status" value="1"/>
</dbReference>
<organism evidence="6 7">
    <name type="scientific">Muribaculum gordoncarteri</name>
    <dbReference type="NCBI Taxonomy" id="2530390"/>
    <lineage>
        <taxon>Bacteria</taxon>
        <taxon>Pseudomonadati</taxon>
        <taxon>Bacteroidota</taxon>
        <taxon>Bacteroidia</taxon>
        <taxon>Bacteroidales</taxon>
        <taxon>Muribaculaceae</taxon>
        <taxon>Muribaculum</taxon>
    </lineage>
</organism>
<dbReference type="GO" id="GO:0006310">
    <property type="term" value="P:DNA recombination"/>
    <property type="evidence" value="ECO:0007669"/>
    <property type="project" value="UniProtKB-KW"/>
</dbReference>
<dbReference type="EMBL" id="CP039393">
    <property type="protein sequence ID" value="QCD35267.1"/>
    <property type="molecule type" value="Genomic_DNA"/>
</dbReference>
<keyword evidence="7" id="KW-1185">Reference proteome</keyword>
<dbReference type="PANTHER" id="PTHR30349:SF64">
    <property type="entry name" value="PROPHAGE INTEGRASE INTD-RELATED"/>
    <property type="match status" value="1"/>
</dbReference>
<evidence type="ECO:0000256" key="1">
    <source>
        <dbReference type="ARBA" id="ARBA00022908"/>
    </source>
</evidence>
<dbReference type="Proteomes" id="UP000297031">
    <property type="component" value="Chromosome"/>
</dbReference>
<dbReference type="GO" id="GO:0003677">
    <property type="term" value="F:DNA binding"/>
    <property type="evidence" value="ECO:0007669"/>
    <property type="project" value="UniProtKB-UniRule"/>
</dbReference>
<feature type="domain" description="Core-binding (CB)" evidence="5">
    <location>
        <begin position="16"/>
        <end position="95"/>
    </location>
</feature>
<evidence type="ECO:0000259" key="5">
    <source>
        <dbReference type="PROSITE" id="PS51900"/>
    </source>
</evidence>
<evidence type="ECO:0000256" key="2">
    <source>
        <dbReference type="ARBA" id="ARBA00023125"/>
    </source>
</evidence>
<evidence type="ECO:0000256" key="4">
    <source>
        <dbReference type="PROSITE-ProRule" id="PRU01248"/>
    </source>
</evidence>
<dbReference type="InterPro" id="IPR013762">
    <property type="entry name" value="Integrase-like_cat_sf"/>
</dbReference>
<dbReference type="InterPro" id="IPR010998">
    <property type="entry name" value="Integrase_recombinase_N"/>
</dbReference>
<dbReference type="OrthoDB" id="1112270at2"/>
<keyword evidence="2 4" id="KW-0238">DNA-binding</keyword>
<evidence type="ECO:0000313" key="6">
    <source>
        <dbReference type="EMBL" id="QCD35267.1"/>
    </source>
</evidence>
<dbReference type="InterPro" id="IPR044068">
    <property type="entry name" value="CB"/>
</dbReference>
<accession>A0A4V1D1H9</accession>
<sequence>MTNESRHLRQEPLFCEFMVDVLQGMIAADKKRCYETYLTTLNNFKRFLQGGDIEFRQLDSIRLLSYQAWLIRSGVTLNTVSFYMRVLRAVYNRAVDRNITVQTYPFKHVYTGIEKTVKRAVSLNKIREIYSLDLSHDPKLEYARDMFILSFFLRGMSFVDMAFLKKSDLVGGRLTYRRRKTNQLLVIKWEPVMQRIVQRYGNPSSIYLLPIIEDSTVNVRSKYKNGLYKINYNLKRVGSRVHLSLPLTMYVARHSWASIARSRNIPLSVISQGMGHDSESTTKIYLASLETNVIDRANQTLIKLLEGN</sequence>
<dbReference type="GO" id="GO:0015074">
    <property type="term" value="P:DNA integration"/>
    <property type="evidence" value="ECO:0007669"/>
    <property type="project" value="UniProtKB-KW"/>
</dbReference>
<dbReference type="InterPro" id="IPR011010">
    <property type="entry name" value="DNA_brk_join_enz"/>
</dbReference>
<keyword evidence="1" id="KW-0229">DNA integration</keyword>